<keyword evidence="2" id="KW-1185">Reference proteome</keyword>
<dbReference type="OrthoDB" id="811323at2759"/>
<protein>
    <submittedName>
        <fullName evidence="1">Uncharacterized protein</fullName>
    </submittedName>
</protein>
<organism evidence="1 2">
    <name type="scientific">Nyssa sinensis</name>
    <dbReference type="NCBI Taxonomy" id="561372"/>
    <lineage>
        <taxon>Eukaryota</taxon>
        <taxon>Viridiplantae</taxon>
        <taxon>Streptophyta</taxon>
        <taxon>Embryophyta</taxon>
        <taxon>Tracheophyta</taxon>
        <taxon>Spermatophyta</taxon>
        <taxon>Magnoliopsida</taxon>
        <taxon>eudicotyledons</taxon>
        <taxon>Gunneridae</taxon>
        <taxon>Pentapetalae</taxon>
        <taxon>asterids</taxon>
        <taxon>Cornales</taxon>
        <taxon>Nyssaceae</taxon>
        <taxon>Nyssa</taxon>
    </lineage>
</organism>
<reference evidence="1 2" key="1">
    <citation type="submission" date="2019-09" db="EMBL/GenBank/DDBJ databases">
        <title>A chromosome-level genome assembly of the Chinese tupelo Nyssa sinensis.</title>
        <authorList>
            <person name="Yang X."/>
            <person name="Kang M."/>
            <person name="Yang Y."/>
            <person name="Xiong H."/>
            <person name="Wang M."/>
            <person name="Zhang Z."/>
            <person name="Wang Z."/>
            <person name="Wu H."/>
            <person name="Ma T."/>
            <person name="Liu J."/>
            <person name="Xi Z."/>
        </authorList>
    </citation>
    <scope>NUCLEOTIDE SEQUENCE [LARGE SCALE GENOMIC DNA]</scope>
    <source>
        <strain evidence="1">J267</strain>
        <tissue evidence="1">Leaf</tissue>
    </source>
</reference>
<proteinExistence type="predicted"/>
<dbReference type="AlphaFoldDB" id="A0A5J5A8F6"/>
<evidence type="ECO:0000313" key="2">
    <source>
        <dbReference type="Proteomes" id="UP000325577"/>
    </source>
</evidence>
<gene>
    <name evidence="1" type="ORF">F0562_008293</name>
</gene>
<sequence length="568" mass="64936">MYKVKGAGPGSLDYGRAFPFFLAGDGGLQEHKQLNWTNLFLLKRFGISDESSSNNSNNTSGGCHYGSSTTNETAQHYKTGVPKIDDFTFFGQTFKHDCRAETCSNHCFHQDSNPVGETYVADALTSDLAHMVKIKMAAPFEAKKHKFKSIELEEVKQGSSRALISAEERRKLSEQEIVLLENLHFAKEKKFQKILNKTISALKNHFFEKHEQEEKILNLLEQGLNSLSNYIVFHENPDRSINHGYLKLEEAWELISDKPKASPQEAAASAWRNPLMTTHKITFSKSEIEKTKANISKLPKEIKEKIFSIIQQNPIGRQSFVTHAKLATEFTCISQNIRSDDGGLTSKVFAYKGASPILINGFFENGLLKKLEIGPNLEEVKILPEVIQQAAWNYFRQNCSKLKRESFAMKCYSSRPEWSGDGLTYRPSYHLVIFTEYQEMGTPLISQNKCWYEETVEYKEQGKNRAIEMKHLLETARHVITNLFEILGMSPRILCAARGPENTRLKLKALNWVHDYEDGTFDSEDFTKLYFCQIMNRQYHKCQYCTKDSEDFGSLEEEGMDVDGLHNI</sequence>
<dbReference type="EMBL" id="CM018046">
    <property type="protein sequence ID" value="KAA8526504.1"/>
    <property type="molecule type" value="Genomic_DNA"/>
</dbReference>
<dbReference type="Proteomes" id="UP000325577">
    <property type="component" value="Linkage Group LG3"/>
</dbReference>
<accession>A0A5J5A8F6</accession>
<name>A0A5J5A8F6_9ASTE</name>
<evidence type="ECO:0000313" key="1">
    <source>
        <dbReference type="EMBL" id="KAA8526504.1"/>
    </source>
</evidence>